<gene>
    <name evidence="1" type="ORF">ABT39_MTgene2313</name>
</gene>
<dbReference type="EMBL" id="LKAM01000016">
    <property type="protein sequence ID" value="KUM45747.1"/>
    <property type="molecule type" value="Genomic_DNA"/>
</dbReference>
<organism evidence="1">
    <name type="scientific">Picea glauca</name>
    <name type="common">White spruce</name>
    <name type="synonym">Pinus glauca</name>
    <dbReference type="NCBI Taxonomy" id="3330"/>
    <lineage>
        <taxon>Eukaryota</taxon>
        <taxon>Viridiplantae</taxon>
        <taxon>Streptophyta</taxon>
        <taxon>Embryophyta</taxon>
        <taxon>Tracheophyta</taxon>
        <taxon>Spermatophyta</taxon>
        <taxon>Pinopsida</taxon>
        <taxon>Pinidae</taxon>
        <taxon>Conifers I</taxon>
        <taxon>Pinales</taxon>
        <taxon>Pinaceae</taxon>
        <taxon>Picea</taxon>
    </lineage>
</organism>
<geneLocation type="mitochondrion" evidence="1"/>
<proteinExistence type="predicted"/>
<dbReference type="AlphaFoldDB" id="A0A101LUS5"/>
<sequence length="64" mass="7837">MVGLHYWHHKMDYYCDYFDGYLDLCLVDSYKDYQLNCYEGTGINYRDFHLDAHLRILSTAYFYS</sequence>
<protein>
    <submittedName>
        <fullName evidence="1">Uncharacterized protein</fullName>
    </submittedName>
</protein>
<accession>A0A101LUS5</accession>
<comment type="caution">
    <text evidence="1">The sequence shown here is derived from an EMBL/GenBank/DDBJ whole genome shotgun (WGS) entry which is preliminary data.</text>
</comment>
<evidence type="ECO:0000313" key="1">
    <source>
        <dbReference type="EMBL" id="KUM45747.1"/>
    </source>
</evidence>
<reference evidence="1" key="1">
    <citation type="journal article" date="2015" name="Genome Biol. Evol.">
        <title>Organellar Genomes of White Spruce (Picea glauca): Assembly and Annotation.</title>
        <authorList>
            <person name="Jackman S.D."/>
            <person name="Warren R.L."/>
            <person name="Gibb E.A."/>
            <person name="Vandervalk B.P."/>
            <person name="Mohamadi H."/>
            <person name="Chu J."/>
            <person name="Raymond A."/>
            <person name="Pleasance S."/>
            <person name="Coope R."/>
            <person name="Wildung M.R."/>
            <person name="Ritland C.E."/>
            <person name="Bousquet J."/>
            <person name="Jones S.J."/>
            <person name="Bohlmann J."/>
            <person name="Birol I."/>
        </authorList>
    </citation>
    <scope>NUCLEOTIDE SEQUENCE [LARGE SCALE GENOMIC DNA]</scope>
    <source>
        <tissue evidence="1">Flushing bud</tissue>
    </source>
</reference>
<name>A0A101LUS5_PICGL</name>
<keyword evidence="1" id="KW-0496">Mitochondrion</keyword>